<organism evidence="2 3">
    <name type="scientific">Methylobacterium longum</name>
    <dbReference type="NCBI Taxonomy" id="767694"/>
    <lineage>
        <taxon>Bacteria</taxon>
        <taxon>Pseudomonadati</taxon>
        <taxon>Pseudomonadota</taxon>
        <taxon>Alphaproteobacteria</taxon>
        <taxon>Hyphomicrobiales</taxon>
        <taxon>Methylobacteriaceae</taxon>
        <taxon>Methylobacterium</taxon>
    </lineage>
</organism>
<evidence type="ECO:0000313" key="3">
    <source>
        <dbReference type="Proteomes" id="UP001244297"/>
    </source>
</evidence>
<dbReference type="EMBL" id="JAUFPT010000114">
    <property type="protein sequence ID" value="MDN3574714.1"/>
    <property type="molecule type" value="Genomic_DNA"/>
</dbReference>
<proteinExistence type="predicted"/>
<feature type="transmembrane region" description="Helical" evidence="1">
    <location>
        <begin position="64"/>
        <end position="84"/>
    </location>
</feature>
<evidence type="ECO:0000313" key="2">
    <source>
        <dbReference type="EMBL" id="MDN3574714.1"/>
    </source>
</evidence>
<gene>
    <name evidence="2" type="ORF">QWZ18_29485</name>
</gene>
<keyword evidence="1" id="KW-0812">Transmembrane</keyword>
<name>A0ABT8AY63_9HYPH</name>
<evidence type="ECO:0008006" key="4">
    <source>
        <dbReference type="Google" id="ProtNLM"/>
    </source>
</evidence>
<protein>
    <recommendedName>
        <fullName evidence="4">VanZ family protein</fullName>
    </recommendedName>
</protein>
<sequence length="126" mass="13343">MPRSNRRWLMVIRLAAWALVALIVLVTLVPIGLRPVMTADPSVERIAAYAVGGLVMMVSYPRHWLMILLGSVLVAGGLEAAQTLTSTRHGRFDDFLVKAGAALAGACAGLALAGLARRRLTGPARG</sequence>
<dbReference type="RefSeq" id="WP_238290884.1">
    <property type="nucleotide sequence ID" value="NZ_BPQS01000029.1"/>
</dbReference>
<evidence type="ECO:0000256" key="1">
    <source>
        <dbReference type="SAM" id="Phobius"/>
    </source>
</evidence>
<dbReference type="Proteomes" id="UP001244297">
    <property type="component" value="Unassembled WGS sequence"/>
</dbReference>
<feature type="transmembrane region" description="Helical" evidence="1">
    <location>
        <begin position="12"/>
        <end position="33"/>
    </location>
</feature>
<comment type="caution">
    <text evidence="2">The sequence shown here is derived from an EMBL/GenBank/DDBJ whole genome shotgun (WGS) entry which is preliminary data.</text>
</comment>
<accession>A0ABT8AY63</accession>
<keyword evidence="1" id="KW-0472">Membrane</keyword>
<reference evidence="3" key="1">
    <citation type="journal article" date="2019" name="Int. J. Syst. Evol. Microbiol.">
        <title>The Global Catalogue of Microorganisms (GCM) 10K type strain sequencing project: providing services to taxonomists for standard genome sequencing and annotation.</title>
        <authorList>
            <consortium name="The Broad Institute Genomics Platform"/>
            <consortium name="The Broad Institute Genome Sequencing Center for Infectious Disease"/>
            <person name="Wu L."/>
            <person name="Ma J."/>
        </authorList>
    </citation>
    <scope>NUCLEOTIDE SEQUENCE [LARGE SCALE GENOMIC DNA]</scope>
    <source>
        <strain evidence="3">CECT 7806</strain>
    </source>
</reference>
<keyword evidence="3" id="KW-1185">Reference proteome</keyword>
<feature type="transmembrane region" description="Helical" evidence="1">
    <location>
        <begin position="96"/>
        <end position="116"/>
    </location>
</feature>
<keyword evidence="1" id="KW-1133">Transmembrane helix</keyword>